<dbReference type="PANTHER" id="PTHR31143">
    <property type="match status" value="1"/>
</dbReference>
<feature type="domain" description="N-acetyltransferase" evidence="1">
    <location>
        <begin position="135"/>
        <end position="267"/>
    </location>
</feature>
<dbReference type="EC" id="2.3.1.189" evidence="2"/>
<evidence type="ECO:0000313" key="2">
    <source>
        <dbReference type="EMBL" id="QEG18897.1"/>
    </source>
</evidence>
<dbReference type="InterPro" id="IPR016181">
    <property type="entry name" value="Acyl_CoA_acyltransferase"/>
</dbReference>
<sequence>MLRELTPDDQQLILDFAYQREIENMFVIGSFEFSLNPFEFNTYLGYFENNILLGLGTYFGLWSDIQINAQSPSVINAFVDEFMQRKLPVKYVVAIRRYALPTIDRLKSHGIEPQTITEQTLQLLTQDRFNDHATGQEINATPHDIEDIIRLGNIVEEDDADKEIPEIERARIFPDNEWLLHKEGQLVSKANLHGVSKNYAQIGGVMTHPAHQGKGYAKQIVSAISRHWLDQGKQITLVVSNDNIPAIKVYHSLGFQPVEEFNHAEYP</sequence>
<dbReference type="InterPro" id="IPR000182">
    <property type="entry name" value="GNAT_dom"/>
</dbReference>
<gene>
    <name evidence="2" type="primary">mshD_2</name>
    <name evidence="2" type="ORF">GmarT_47910</name>
</gene>
<keyword evidence="2" id="KW-0012">Acyltransferase</keyword>
<name>A0ABX5YTJ7_9PLAN</name>
<keyword evidence="3" id="KW-1185">Reference proteome</keyword>
<protein>
    <submittedName>
        <fullName evidence="2">Mycothiol acetyltransferase</fullName>
        <ecNumber evidence="2">2.3.1.189</ecNumber>
    </submittedName>
</protein>
<dbReference type="EMBL" id="CP042910">
    <property type="protein sequence ID" value="QEG18897.1"/>
    <property type="molecule type" value="Genomic_DNA"/>
</dbReference>
<accession>A0ABX5YTJ7</accession>
<dbReference type="Proteomes" id="UP000322887">
    <property type="component" value="Chromosome"/>
</dbReference>
<dbReference type="InterPro" id="IPR013653">
    <property type="entry name" value="GCN5-like_dom"/>
</dbReference>
<dbReference type="Pfam" id="PF08445">
    <property type="entry name" value="FR47"/>
    <property type="match status" value="1"/>
</dbReference>
<keyword evidence="2" id="KW-0808">Transferase</keyword>
<dbReference type="CDD" id="cd04301">
    <property type="entry name" value="NAT_SF"/>
    <property type="match status" value="1"/>
</dbReference>
<dbReference type="Gene3D" id="3.40.630.30">
    <property type="match status" value="1"/>
</dbReference>
<dbReference type="GO" id="GO:0035447">
    <property type="term" value="F:mycothiol synthase activity"/>
    <property type="evidence" value="ECO:0007669"/>
    <property type="project" value="UniProtKB-EC"/>
</dbReference>
<evidence type="ECO:0000313" key="3">
    <source>
        <dbReference type="Proteomes" id="UP000322887"/>
    </source>
</evidence>
<evidence type="ECO:0000259" key="1">
    <source>
        <dbReference type="PROSITE" id="PS51186"/>
    </source>
</evidence>
<dbReference type="PROSITE" id="PS51186">
    <property type="entry name" value="GNAT"/>
    <property type="match status" value="1"/>
</dbReference>
<dbReference type="RefSeq" id="WP_002648787.1">
    <property type="nucleotide sequence ID" value="NZ_CP042910.1"/>
</dbReference>
<dbReference type="PANTHER" id="PTHR31143:SF2">
    <property type="entry name" value="FR47-LIKE DOMAIN-CONTAINING PROTEIN-RELATED"/>
    <property type="match status" value="1"/>
</dbReference>
<dbReference type="SUPFAM" id="SSF55729">
    <property type="entry name" value="Acyl-CoA N-acyltransferases (Nat)"/>
    <property type="match status" value="1"/>
</dbReference>
<organism evidence="2 3">
    <name type="scientific">Gimesia maris</name>
    <dbReference type="NCBI Taxonomy" id="122"/>
    <lineage>
        <taxon>Bacteria</taxon>
        <taxon>Pseudomonadati</taxon>
        <taxon>Planctomycetota</taxon>
        <taxon>Planctomycetia</taxon>
        <taxon>Planctomycetales</taxon>
        <taxon>Planctomycetaceae</taxon>
        <taxon>Gimesia</taxon>
    </lineage>
</organism>
<dbReference type="GeneID" id="98649246"/>
<proteinExistence type="predicted"/>
<reference evidence="2 3" key="1">
    <citation type="submission" date="2019-08" db="EMBL/GenBank/DDBJ databases">
        <title>Deep-cultivation of Planctomycetes and their phenomic and genomic characterization uncovers novel biology.</title>
        <authorList>
            <person name="Wiegand S."/>
            <person name="Jogler M."/>
            <person name="Boedeker C."/>
            <person name="Pinto D."/>
            <person name="Vollmers J."/>
            <person name="Rivas-Marin E."/>
            <person name="Kohn T."/>
            <person name="Peeters S.H."/>
            <person name="Heuer A."/>
            <person name="Rast P."/>
            <person name="Oberbeckmann S."/>
            <person name="Bunk B."/>
            <person name="Jeske O."/>
            <person name="Meyerdierks A."/>
            <person name="Storesund J.E."/>
            <person name="Kallscheuer N."/>
            <person name="Luecker S."/>
            <person name="Lage O.M."/>
            <person name="Pohl T."/>
            <person name="Merkel B.J."/>
            <person name="Hornburger P."/>
            <person name="Mueller R.-W."/>
            <person name="Bruemmer F."/>
            <person name="Labrenz M."/>
            <person name="Spormann A.M."/>
            <person name="Op den Camp H."/>
            <person name="Overmann J."/>
            <person name="Amann R."/>
            <person name="Jetten M.S.M."/>
            <person name="Mascher T."/>
            <person name="Medema M.H."/>
            <person name="Devos D.P."/>
            <person name="Kaster A.-K."/>
            <person name="Ovreas L."/>
            <person name="Rohde M."/>
            <person name="Galperin M.Y."/>
            <person name="Jogler C."/>
        </authorList>
    </citation>
    <scope>NUCLEOTIDE SEQUENCE [LARGE SCALE GENOMIC DNA]</scope>
    <source>
        <strain evidence="2 3">DSM 8797</strain>
    </source>
</reference>
<dbReference type="InterPro" id="IPR027365">
    <property type="entry name" value="GNAT_acetyltra_YdfB-like"/>
</dbReference>